<protein>
    <submittedName>
        <fullName evidence="1">Uncharacterized protein</fullName>
    </submittedName>
</protein>
<name>A0A428RTX7_9HYPO</name>
<proteinExistence type="predicted"/>
<sequence>DKKSALLLWLAIDTYEVVIYMLTIGEDRKTLTEVSRTLREVALPKFRHSVDIKPAGPFSLHELPQNLPPTMPWKYVRHLHFRMDFHKPSWADCPHKAPYTKDDIWTEIKSDSDLDASDSETSRSDYHSHEGLPDHSRDFEHLAFTAGLIVNKISDNRLDTFRAWECINRSWGASTTTITDIEETDSTGASYGVEDWGSQLRKERVSGGVLSPSVYRLQEEFCDFIEWAFGYQGIHSLRTIA</sequence>
<organism evidence="1 2">
    <name type="scientific">Fusarium ambrosium</name>
    <dbReference type="NCBI Taxonomy" id="131363"/>
    <lineage>
        <taxon>Eukaryota</taxon>
        <taxon>Fungi</taxon>
        <taxon>Dikarya</taxon>
        <taxon>Ascomycota</taxon>
        <taxon>Pezizomycotina</taxon>
        <taxon>Sordariomycetes</taxon>
        <taxon>Hypocreomycetidae</taxon>
        <taxon>Hypocreales</taxon>
        <taxon>Nectriaceae</taxon>
        <taxon>Fusarium</taxon>
        <taxon>Fusarium solani species complex</taxon>
    </lineage>
</organism>
<gene>
    <name evidence="1" type="ORF">CDV31_017069</name>
</gene>
<comment type="caution">
    <text evidence="1">The sequence shown here is derived from an EMBL/GenBank/DDBJ whole genome shotgun (WGS) entry which is preliminary data.</text>
</comment>
<keyword evidence="2" id="KW-1185">Reference proteome</keyword>
<reference evidence="1 2" key="1">
    <citation type="submission" date="2017-06" db="EMBL/GenBank/DDBJ databases">
        <title>Cmopartive genomic analysis of Ambrosia Fusariam Clade fungi.</title>
        <authorList>
            <person name="Stajich J.E."/>
            <person name="Carrillo J."/>
            <person name="Kijimoto T."/>
            <person name="Eskalen A."/>
            <person name="O'Donnell K."/>
            <person name="Kasson M."/>
        </authorList>
    </citation>
    <scope>NUCLEOTIDE SEQUENCE [LARGE SCALE GENOMIC DNA]</scope>
    <source>
        <strain evidence="1 2">NRRL 20438</strain>
    </source>
</reference>
<accession>A0A428RTX7</accession>
<dbReference type="Proteomes" id="UP000288429">
    <property type="component" value="Unassembled WGS sequence"/>
</dbReference>
<evidence type="ECO:0000313" key="1">
    <source>
        <dbReference type="EMBL" id="RSL81047.1"/>
    </source>
</evidence>
<dbReference type="AlphaFoldDB" id="A0A428RTX7"/>
<feature type="non-terminal residue" evidence="1">
    <location>
        <position position="241"/>
    </location>
</feature>
<evidence type="ECO:0000313" key="2">
    <source>
        <dbReference type="Proteomes" id="UP000288429"/>
    </source>
</evidence>
<feature type="non-terminal residue" evidence="1">
    <location>
        <position position="1"/>
    </location>
</feature>
<dbReference type="EMBL" id="NIZV01000782">
    <property type="protein sequence ID" value="RSL81047.1"/>
    <property type="molecule type" value="Genomic_DNA"/>
</dbReference>